<evidence type="ECO:0000313" key="2">
    <source>
        <dbReference type="Proteomes" id="UP000764837"/>
    </source>
</evidence>
<dbReference type="Proteomes" id="UP000764837">
    <property type="component" value="Unassembled WGS sequence"/>
</dbReference>
<name>A0ABS2LRI4_9ACTN</name>
<sequence length="29" mass="3370">MTAWPWQYSNRNPVIPFVACRDEAMAAED</sequence>
<proteinExistence type="predicted"/>
<keyword evidence="2" id="KW-1185">Reference proteome</keyword>
<evidence type="ECO:0000313" key="1">
    <source>
        <dbReference type="EMBL" id="MBM7490737.1"/>
    </source>
</evidence>
<comment type="caution">
    <text evidence="1">The sequence shown here is derived from an EMBL/GenBank/DDBJ whole genome shotgun (WGS) entry which is preliminary data.</text>
</comment>
<organism evidence="1 2">
    <name type="scientific">Micromonospora luteifusca</name>
    <dbReference type="NCBI Taxonomy" id="709860"/>
    <lineage>
        <taxon>Bacteria</taxon>
        <taxon>Bacillati</taxon>
        <taxon>Actinomycetota</taxon>
        <taxon>Actinomycetes</taxon>
        <taxon>Micromonosporales</taxon>
        <taxon>Micromonosporaceae</taxon>
        <taxon>Micromonospora</taxon>
    </lineage>
</organism>
<protein>
    <submittedName>
        <fullName evidence="1">Uncharacterized protein</fullName>
    </submittedName>
</protein>
<dbReference type="EMBL" id="JAFBBP010000001">
    <property type="protein sequence ID" value="MBM7490737.1"/>
    <property type="molecule type" value="Genomic_DNA"/>
</dbReference>
<reference evidence="1 2" key="1">
    <citation type="submission" date="2021-01" db="EMBL/GenBank/DDBJ databases">
        <title>Sequencing the genomes of 1000 actinobacteria strains.</title>
        <authorList>
            <person name="Klenk H.-P."/>
        </authorList>
    </citation>
    <scope>NUCLEOTIDE SEQUENCE [LARGE SCALE GENOMIC DNA]</scope>
    <source>
        <strain evidence="1 2">DSM 100204</strain>
    </source>
</reference>
<gene>
    <name evidence="1" type="ORF">JOD64_001959</name>
</gene>
<accession>A0ABS2LRI4</accession>